<keyword evidence="7" id="KW-0408">Iron</keyword>
<evidence type="ECO:0000256" key="4">
    <source>
        <dbReference type="ARBA" id="ARBA00022723"/>
    </source>
</evidence>
<dbReference type="InterPro" id="IPR017938">
    <property type="entry name" value="Riboflavin_synthase-like_b-brl"/>
</dbReference>
<keyword evidence="8" id="KW-0411">Iron-sulfur</keyword>
<keyword evidence="2" id="KW-0285">Flavoprotein</keyword>
<name>A0A5C7GFB0_9FLAO</name>
<dbReference type="AlphaFoldDB" id="A0A5C7GFB0"/>
<dbReference type="PRINTS" id="PR00371">
    <property type="entry name" value="FPNCR"/>
</dbReference>
<dbReference type="Pfam" id="PF00111">
    <property type="entry name" value="Fer2"/>
    <property type="match status" value="1"/>
</dbReference>
<dbReference type="InterPro" id="IPR006058">
    <property type="entry name" value="2Fe2S_fd_BS"/>
</dbReference>
<dbReference type="InterPro" id="IPR001041">
    <property type="entry name" value="2Fe-2S_ferredoxin-type"/>
</dbReference>
<evidence type="ECO:0000313" key="11">
    <source>
        <dbReference type="EMBL" id="TXG35358.1"/>
    </source>
</evidence>
<dbReference type="InterPro" id="IPR036010">
    <property type="entry name" value="2Fe-2S_ferredoxin-like_sf"/>
</dbReference>
<keyword evidence="4" id="KW-0479">Metal-binding</keyword>
<comment type="cofactor">
    <cofactor evidence="1">
        <name>FAD</name>
        <dbReference type="ChEBI" id="CHEBI:57692"/>
    </cofactor>
</comment>
<dbReference type="GO" id="GO:0051537">
    <property type="term" value="F:2 iron, 2 sulfur cluster binding"/>
    <property type="evidence" value="ECO:0007669"/>
    <property type="project" value="UniProtKB-KW"/>
</dbReference>
<dbReference type="SUPFAM" id="SSF63380">
    <property type="entry name" value="Riboflavin synthase domain-like"/>
    <property type="match status" value="1"/>
</dbReference>
<dbReference type="GO" id="GO:0046872">
    <property type="term" value="F:metal ion binding"/>
    <property type="evidence" value="ECO:0007669"/>
    <property type="project" value="UniProtKB-KW"/>
</dbReference>
<dbReference type="Gene3D" id="3.10.20.30">
    <property type="match status" value="1"/>
</dbReference>
<sequence>MKLVVKDIIKETSDAVSLCFKNGNIFKKLKYRPGQFLTIHVSINGKIQKRAYSFSSNPYTDKDLKITIKRVEKGLVSNYVHDNIKVGDKLEVDDPAGTFCISPNNKSKKQYILFAGGSGITPMFSIIKSVLTEEKDSKVLLVYANQNMESIIFHEGIKSLENEYPDKFATEHIVSFYNGPNNNYHVGLATHELIDKIFLKHDLTYENHAYMICGPFGYMEKIKDILKDNGISRDKIKLEVFKAPQVKVSGKDLLSDVTLKYNGEEHLIKVRGDKSILNQAMSDNIVIPYSCRSGMCSSCKAKCIEGEVKMIDGHLLTDDDVASGSILTCITYPLSEKVVIEI</sequence>
<dbReference type="InterPro" id="IPR001709">
    <property type="entry name" value="Flavoprot_Pyr_Nucl_cyt_Rdtase"/>
</dbReference>
<dbReference type="CDD" id="cd00207">
    <property type="entry name" value="fer2"/>
    <property type="match status" value="1"/>
</dbReference>
<dbReference type="InterPro" id="IPR001433">
    <property type="entry name" value="OxRdtase_FAD/NAD-bd"/>
</dbReference>
<evidence type="ECO:0000256" key="2">
    <source>
        <dbReference type="ARBA" id="ARBA00022630"/>
    </source>
</evidence>
<comment type="caution">
    <text evidence="11">The sequence shown here is derived from an EMBL/GenBank/DDBJ whole genome shotgun (WGS) entry which is preliminary data.</text>
</comment>
<evidence type="ECO:0000259" key="10">
    <source>
        <dbReference type="PROSITE" id="PS51384"/>
    </source>
</evidence>
<dbReference type="CDD" id="cd06214">
    <property type="entry name" value="PA_degradation_oxidoreductase_like"/>
    <property type="match status" value="1"/>
</dbReference>
<dbReference type="SUPFAM" id="SSF52343">
    <property type="entry name" value="Ferredoxin reductase-like, C-terminal NADP-linked domain"/>
    <property type="match status" value="1"/>
</dbReference>
<evidence type="ECO:0000256" key="7">
    <source>
        <dbReference type="ARBA" id="ARBA00023004"/>
    </source>
</evidence>
<dbReference type="Proteomes" id="UP000321080">
    <property type="component" value="Unassembled WGS sequence"/>
</dbReference>
<proteinExistence type="predicted"/>
<organism evidence="11 12">
    <name type="scientific">Seonamhaeicola maritimus</name>
    <dbReference type="NCBI Taxonomy" id="2591822"/>
    <lineage>
        <taxon>Bacteria</taxon>
        <taxon>Pseudomonadati</taxon>
        <taxon>Bacteroidota</taxon>
        <taxon>Flavobacteriia</taxon>
        <taxon>Flavobacteriales</taxon>
        <taxon>Flavobacteriaceae</taxon>
    </lineage>
</organism>
<evidence type="ECO:0000256" key="8">
    <source>
        <dbReference type="ARBA" id="ARBA00023014"/>
    </source>
</evidence>
<feature type="domain" description="FAD-binding FR-type" evidence="10">
    <location>
        <begin position="1"/>
        <end position="102"/>
    </location>
</feature>
<dbReference type="GO" id="GO:0016491">
    <property type="term" value="F:oxidoreductase activity"/>
    <property type="evidence" value="ECO:0007669"/>
    <property type="project" value="UniProtKB-KW"/>
</dbReference>
<dbReference type="RefSeq" id="WP_147769701.1">
    <property type="nucleotide sequence ID" value="NZ_VRKQ01000018.1"/>
</dbReference>
<evidence type="ECO:0000259" key="9">
    <source>
        <dbReference type="PROSITE" id="PS51085"/>
    </source>
</evidence>
<dbReference type="InterPro" id="IPR008333">
    <property type="entry name" value="Cbr1-like_FAD-bd_dom"/>
</dbReference>
<dbReference type="GO" id="GO:0050660">
    <property type="term" value="F:flavin adenine dinucleotide binding"/>
    <property type="evidence" value="ECO:0007669"/>
    <property type="project" value="TreeGrafter"/>
</dbReference>
<gene>
    <name evidence="11" type="ORF">FUA22_16555</name>
</gene>
<evidence type="ECO:0000256" key="1">
    <source>
        <dbReference type="ARBA" id="ARBA00001974"/>
    </source>
</evidence>
<dbReference type="InterPro" id="IPR012675">
    <property type="entry name" value="Beta-grasp_dom_sf"/>
</dbReference>
<keyword evidence="5" id="KW-0274">FAD</keyword>
<dbReference type="PRINTS" id="PR00406">
    <property type="entry name" value="CYTB5RDTASE"/>
</dbReference>
<evidence type="ECO:0000256" key="6">
    <source>
        <dbReference type="ARBA" id="ARBA00023002"/>
    </source>
</evidence>
<protein>
    <submittedName>
        <fullName evidence="11">Ferredoxin--NADP reductase</fullName>
    </submittedName>
</protein>
<evidence type="ECO:0000256" key="3">
    <source>
        <dbReference type="ARBA" id="ARBA00022714"/>
    </source>
</evidence>
<reference evidence="11 12" key="1">
    <citation type="submission" date="2019-08" db="EMBL/GenBank/DDBJ databases">
        <title>Seonamhaeicola sediminis sp. nov., isolated from marine sediment.</title>
        <authorList>
            <person name="Cao W.R."/>
        </authorList>
    </citation>
    <scope>NUCLEOTIDE SEQUENCE [LARGE SCALE GENOMIC DNA]</scope>
    <source>
        <strain evidence="11 12">1505</strain>
    </source>
</reference>
<dbReference type="InterPro" id="IPR050415">
    <property type="entry name" value="MRET"/>
</dbReference>
<dbReference type="PANTHER" id="PTHR47354">
    <property type="entry name" value="NADH OXIDOREDUCTASE HCR"/>
    <property type="match status" value="1"/>
</dbReference>
<dbReference type="Pfam" id="PF00970">
    <property type="entry name" value="FAD_binding_6"/>
    <property type="match status" value="1"/>
</dbReference>
<keyword evidence="3" id="KW-0001">2Fe-2S</keyword>
<dbReference type="PANTHER" id="PTHR47354:SF8">
    <property type="entry name" value="1,2-PHENYLACETYL-COA EPOXIDASE, SUBUNIT E"/>
    <property type="match status" value="1"/>
</dbReference>
<dbReference type="Gene3D" id="2.40.30.10">
    <property type="entry name" value="Translation factors"/>
    <property type="match status" value="1"/>
</dbReference>
<dbReference type="InterPro" id="IPR017927">
    <property type="entry name" value="FAD-bd_FR_type"/>
</dbReference>
<dbReference type="SUPFAM" id="SSF54292">
    <property type="entry name" value="2Fe-2S ferredoxin-like"/>
    <property type="match status" value="1"/>
</dbReference>
<dbReference type="PROSITE" id="PS51085">
    <property type="entry name" value="2FE2S_FER_2"/>
    <property type="match status" value="1"/>
</dbReference>
<keyword evidence="6" id="KW-0560">Oxidoreductase</keyword>
<dbReference type="Gene3D" id="3.40.50.80">
    <property type="entry name" value="Nucleotide-binding domain of ferredoxin-NADP reductase (FNR) module"/>
    <property type="match status" value="1"/>
</dbReference>
<dbReference type="PROSITE" id="PS51384">
    <property type="entry name" value="FAD_FR"/>
    <property type="match status" value="1"/>
</dbReference>
<evidence type="ECO:0000313" key="12">
    <source>
        <dbReference type="Proteomes" id="UP000321080"/>
    </source>
</evidence>
<dbReference type="InterPro" id="IPR039261">
    <property type="entry name" value="FNR_nucleotide-bd"/>
</dbReference>
<dbReference type="Pfam" id="PF00175">
    <property type="entry name" value="NAD_binding_1"/>
    <property type="match status" value="1"/>
</dbReference>
<accession>A0A5C7GFB0</accession>
<dbReference type="PROSITE" id="PS00197">
    <property type="entry name" value="2FE2S_FER_1"/>
    <property type="match status" value="1"/>
</dbReference>
<feature type="domain" description="2Fe-2S ferredoxin-type" evidence="9">
    <location>
        <begin position="255"/>
        <end position="342"/>
    </location>
</feature>
<dbReference type="OrthoDB" id="9789468at2"/>
<dbReference type="EMBL" id="VRKQ01000018">
    <property type="protein sequence ID" value="TXG35358.1"/>
    <property type="molecule type" value="Genomic_DNA"/>
</dbReference>
<keyword evidence="12" id="KW-1185">Reference proteome</keyword>
<evidence type="ECO:0000256" key="5">
    <source>
        <dbReference type="ARBA" id="ARBA00022827"/>
    </source>
</evidence>